<gene>
    <name evidence="1" type="ORF">CIG1485E_a0102</name>
</gene>
<proteinExistence type="predicted"/>
<reference evidence="1 2" key="1">
    <citation type="journal article" date="2014" name="Genome Announc.">
        <title>Complete Genome Sequence of Campylobacter iguaniorum Strain 1485ET, Isolated from a Bearded Dragon (Pogona vitticeps).</title>
        <authorList>
            <person name="Gilbert M.J."/>
            <person name="Miller W.G."/>
            <person name="Yee E."/>
            <person name="Kik M."/>
            <person name="Wagenaar J.A."/>
            <person name="Duim B."/>
        </authorList>
    </citation>
    <scope>NUCLEOTIDE SEQUENCE [LARGE SCALE GENOMIC DNA]</scope>
    <source>
        <strain evidence="1 2">1485E</strain>
        <plasmid evidence="1">pCIG1485E</plasmid>
    </source>
</reference>
<dbReference type="AlphaFoldDB" id="A0A076FDY9"/>
<protein>
    <submittedName>
        <fullName evidence="1">Uncharacterized protein</fullName>
    </submittedName>
</protein>
<dbReference type="HOGENOM" id="CLU_2421426_0_0_7"/>
<geneLocation type="plasmid" evidence="1 2">
    <name>pCIG1485E</name>
</geneLocation>
<dbReference type="KEGG" id="caj:CIG1485E_a0102"/>
<dbReference type="RefSeq" id="WP_041572742.1">
    <property type="nucleotide sequence ID" value="NZ_CP009044.1"/>
</dbReference>
<evidence type="ECO:0000313" key="2">
    <source>
        <dbReference type="Proteomes" id="UP000028486"/>
    </source>
</evidence>
<accession>A0A076FDY9</accession>
<organism evidence="1 2">
    <name type="scientific">Campylobacter iguaniorum</name>
    <dbReference type="NCBI Taxonomy" id="1244531"/>
    <lineage>
        <taxon>Bacteria</taxon>
        <taxon>Pseudomonadati</taxon>
        <taxon>Campylobacterota</taxon>
        <taxon>Epsilonproteobacteria</taxon>
        <taxon>Campylobacterales</taxon>
        <taxon>Campylobacteraceae</taxon>
        <taxon>Campylobacter</taxon>
    </lineage>
</organism>
<keyword evidence="1" id="KW-0614">Plasmid</keyword>
<name>A0A076FDY9_9BACT</name>
<dbReference type="EMBL" id="CP009044">
    <property type="protein sequence ID" value="AII15627.1"/>
    <property type="molecule type" value="Genomic_DNA"/>
</dbReference>
<keyword evidence="2" id="KW-1185">Reference proteome</keyword>
<dbReference type="Proteomes" id="UP000028486">
    <property type="component" value="Plasmid pCIG1485E"/>
</dbReference>
<sequence length="91" mass="10254">MKKRDQEKLASLILKSKGMLATNTSQKMTYDEMGTISDFGGINFHKWANGTNTPKSVIGVLNLLSSLNNQQIIQLMDMWRDENLLPYSSSD</sequence>
<evidence type="ECO:0000313" key="1">
    <source>
        <dbReference type="EMBL" id="AII15627.1"/>
    </source>
</evidence>